<reference evidence="2" key="1">
    <citation type="submission" date="2022-12" db="EMBL/GenBank/DDBJ databases">
        <authorList>
            <person name="Webb A."/>
        </authorList>
    </citation>
    <scope>NUCLEOTIDE SEQUENCE</scope>
    <source>
        <strain evidence="2">Pd1</strain>
    </source>
</reference>
<dbReference type="AlphaFoldDB" id="A0AAV0V9V6"/>
<evidence type="ECO:0000313" key="3">
    <source>
        <dbReference type="Proteomes" id="UP001162029"/>
    </source>
</evidence>
<proteinExistence type="predicted"/>
<evidence type="ECO:0000313" key="2">
    <source>
        <dbReference type="EMBL" id="CAI5745871.1"/>
    </source>
</evidence>
<dbReference type="Proteomes" id="UP001162029">
    <property type="component" value="Unassembled WGS sequence"/>
</dbReference>
<dbReference type="EMBL" id="CANTFM010002331">
    <property type="protein sequence ID" value="CAI5745871.1"/>
    <property type="molecule type" value="Genomic_DNA"/>
</dbReference>
<organism evidence="2 3">
    <name type="scientific">Peronospora destructor</name>
    <dbReference type="NCBI Taxonomy" id="86335"/>
    <lineage>
        <taxon>Eukaryota</taxon>
        <taxon>Sar</taxon>
        <taxon>Stramenopiles</taxon>
        <taxon>Oomycota</taxon>
        <taxon>Peronosporomycetes</taxon>
        <taxon>Peronosporales</taxon>
        <taxon>Peronosporaceae</taxon>
        <taxon>Peronospora</taxon>
    </lineage>
</organism>
<evidence type="ECO:0000256" key="1">
    <source>
        <dbReference type="SAM" id="MobiDB-lite"/>
    </source>
</evidence>
<feature type="region of interest" description="Disordered" evidence="1">
    <location>
        <begin position="106"/>
        <end position="125"/>
    </location>
</feature>
<sequence>MRKRTQPDTVSAFKTANKCNQTKRNCKQQRVGNFRSYYTYRLGQKHQGELEDDPRLAAFDKSWYLLGVDVDPQLISRARGHLKDILRQEQIEKAYNEIPVIKAATKETRDGDAESRADVGGEADE</sequence>
<gene>
    <name evidence="2" type="ORF">PDE001_LOCUS10907</name>
</gene>
<comment type="caution">
    <text evidence="2">The sequence shown here is derived from an EMBL/GenBank/DDBJ whole genome shotgun (WGS) entry which is preliminary data.</text>
</comment>
<protein>
    <submittedName>
        <fullName evidence="2">Uncharacterized protein</fullName>
    </submittedName>
</protein>
<name>A0AAV0V9V6_9STRA</name>
<keyword evidence="3" id="KW-1185">Reference proteome</keyword>
<feature type="compositionally biased region" description="Basic and acidic residues" evidence="1">
    <location>
        <begin position="106"/>
        <end position="119"/>
    </location>
</feature>
<accession>A0AAV0V9V6</accession>